<sequence>MDHVIYTINNKGDKFEISKTILDKISCNGSIAGKQILSDFTEDKTVVEFHFQRHSTCTSNILEYIRGDLLHIPTDVCPKKFRQEMEFWGIPENEIATCCFTKYQSFLDDEKTLWVLERDQNERHARKERVYVMSKGKGWKAMQAKIWQVMEYPSTSVMAKIFMVFSNLMVMLSLFILVASTDQMFHESLTDDQWNEYLNENDREKYGRKGAGSYSETMADKLPDLKSRMEYLIYLELITIVYFTIEIICKMVFFPLPWKDFLNFFIVVDAISLIVMYVDVIANEVDEREKYEESFVEAVKSLQIIRVMRLFRLLKHVSSFRILILRSVQV</sequence>
<gene>
    <name evidence="15" type="ORF">MCOR_48137</name>
</gene>
<evidence type="ECO:0000256" key="6">
    <source>
        <dbReference type="ARBA" id="ARBA00022882"/>
    </source>
</evidence>
<comment type="subcellular location">
    <subcellularLocation>
        <location evidence="1">Membrane</location>
        <topology evidence="1">Multi-pass membrane protein</topology>
    </subcellularLocation>
</comment>
<name>A0A6J8E4P4_MYTCO</name>
<dbReference type="SUPFAM" id="SSF54695">
    <property type="entry name" value="POZ domain"/>
    <property type="match status" value="1"/>
</dbReference>
<keyword evidence="5" id="KW-0631">Potassium channel</keyword>
<keyword evidence="7" id="KW-0630">Potassium</keyword>
<proteinExistence type="predicted"/>
<evidence type="ECO:0000256" key="2">
    <source>
        <dbReference type="ARBA" id="ARBA00022448"/>
    </source>
</evidence>
<evidence type="ECO:0000256" key="11">
    <source>
        <dbReference type="ARBA" id="ARBA00023303"/>
    </source>
</evidence>
<dbReference type="InterPro" id="IPR003131">
    <property type="entry name" value="T1-type_BTB"/>
</dbReference>
<dbReference type="Pfam" id="PF00520">
    <property type="entry name" value="Ion_trans"/>
    <property type="match status" value="1"/>
</dbReference>
<keyword evidence="9" id="KW-0406">Ion transport</keyword>
<dbReference type="PANTHER" id="PTHR11537">
    <property type="entry name" value="VOLTAGE-GATED POTASSIUM CHANNEL"/>
    <property type="match status" value="1"/>
</dbReference>
<protein>
    <submittedName>
        <fullName evidence="15">KCNC1</fullName>
    </submittedName>
</protein>
<dbReference type="AlphaFoldDB" id="A0A6J8E4P4"/>
<dbReference type="GO" id="GO:0001508">
    <property type="term" value="P:action potential"/>
    <property type="evidence" value="ECO:0007669"/>
    <property type="project" value="TreeGrafter"/>
</dbReference>
<evidence type="ECO:0000313" key="15">
    <source>
        <dbReference type="EMBL" id="CAC5415440.1"/>
    </source>
</evidence>
<evidence type="ECO:0000259" key="14">
    <source>
        <dbReference type="Pfam" id="PF02214"/>
    </source>
</evidence>
<dbReference type="InterPro" id="IPR027359">
    <property type="entry name" value="Volt_channel_dom_sf"/>
</dbReference>
<evidence type="ECO:0000256" key="9">
    <source>
        <dbReference type="ARBA" id="ARBA00023065"/>
    </source>
</evidence>
<keyword evidence="4 12" id="KW-0812">Transmembrane</keyword>
<keyword evidence="6" id="KW-0851">Voltage-gated channel</keyword>
<dbReference type="InterPro" id="IPR003974">
    <property type="entry name" value="K_chnl_volt-dep_Kv3"/>
</dbReference>
<dbReference type="Proteomes" id="UP000507470">
    <property type="component" value="Unassembled WGS sequence"/>
</dbReference>
<dbReference type="PRINTS" id="PR01498">
    <property type="entry name" value="SHAWCHANNEL"/>
</dbReference>
<keyword evidence="8 12" id="KW-1133">Transmembrane helix</keyword>
<reference evidence="15 16" key="1">
    <citation type="submission" date="2020-06" db="EMBL/GenBank/DDBJ databases">
        <authorList>
            <person name="Li R."/>
            <person name="Bekaert M."/>
        </authorList>
    </citation>
    <scope>NUCLEOTIDE SEQUENCE [LARGE SCALE GENOMIC DNA]</scope>
    <source>
        <strain evidence="16">wild</strain>
    </source>
</reference>
<dbReference type="SUPFAM" id="SSF81324">
    <property type="entry name" value="Voltage-gated potassium channels"/>
    <property type="match status" value="1"/>
</dbReference>
<dbReference type="Gene3D" id="1.20.120.350">
    <property type="entry name" value="Voltage-gated potassium channels. Chain C"/>
    <property type="match status" value="1"/>
</dbReference>
<dbReference type="Pfam" id="PF02214">
    <property type="entry name" value="BTB_2"/>
    <property type="match status" value="1"/>
</dbReference>
<organism evidence="15 16">
    <name type="scientific">Mytilus coruscus</name>
    <name type="common">Sea mussel</name>
    <dbReference type="NCBI Taxonomy" id="42192"/>
    <lineage>
        <taxon>Eukaryota</taxon>
        <taxon>Metazoa</taxon>
        <taxon>Spiralia</taxon>
        <taxon>Lophotrochozoa</taxon>
        <taxon>Mollusca</taxon>
        <taxon>Bivalvia</taxon>
        <taxon>Autobranchia</taxon>
        <taxon>Pteriomorphia</taxon>
        <taxon>Mytilida</taxon>
        <taxon>Mytiloidea</taxon>
        <taxon>Mytilidae</taxon>
        <taxon>Mytilinae</taxon>
        <taxon>Mytilus</taxon>
    </lineage>
</organism>
<evidence type="ECO:0000256" key="8">
    <source>
        <dbReference type="ARBA" id="ARBA00022989"/>
    </source>
</evidence>
<evidence type="ECO:0000259" key="13">
    <source>
        <dbReference type="Pfam" id="PF00520"/>
    </source>
</evidence>
<evidence type="ECO:0000256" key="5">
    <source>
        <dbReference type="ARBA" id="ARBA00022826"/>
    </source>
</evidence>
<evidence type="ECO:0000256" key="12">
    <source>
        <dbReference type="SAM" id="Phobius"/>
    </source>
</evidence>
<dbReference type="InterPro" id="IPR005821">
    <property type="entry name" value="Ion_trans_dom"/>
</dbReference>
<evidence type="ECO:0000313" key="16">
    <source>
        <dbReference type="Proteomes" id="UP000507470"/>
    </source>
</evidence>
<dbReference type="GO" id="GO:0008076">
    <property type="term" value="C:voltage-gated potassium channel complex"/>
    <property type="evidence" value="ECO:0007669"/>
    <property type="project" value="InterPro"/>
</dbReference>
<keyword evidence="16" id="KW-1185">Reference proteome</keyword>
<feature type="transmembrane region" description="Helical" evidence="12">
    <location>
        <begin position="157"/>
        <end position="179"/>
    </location>
</feature>
<feature type="transmembrane region" description="Helical" evidence="12">
    <location>
        <begin position="261"/>
        <end position="282"/>
    </location>
</feature>
<accession>A0A6J8E4P4</accession>
<dbReference type="Gene3D" id="3.30.710.10">
    <property type="entry name" value="Potassium Channel Kv1.1, Chain A"/>
    <property type="match status" value="1"/>
</dbReference>
<dbReference type="InterPro" id="IPR028325">
    <property type="entry name" value="VG_K_chnl"/>
</dbReference>
<dbReference type="GO" id="GO:0005249">
    <property type="term" value="F:voltage-gated potassium channel activity"/>
    <property type="evidence" value="ECO:0007669"/>
    <property type="project" value="InterPro"/>
</dbReference>
<feature type="domain" description="Potassium channel tetramerisation-type BTB" evidence="14">
    <location>
        <begin position="8"/>
        <end position="98"/>
    </location>
</feature>
<dbReference type="EMBL" id="CACVKT020008438">
    <property type="protein sequence ID" value="CAC5415440.1"/>
    <property type="molecule type" value="Genomic_DNA"/>
</dbReference>
<evidence type="ECO:0000256" key="10">
    <source>
        <dbReference type="ARBA" id="ARBA00023136"/>
    </source>
</evidence>
<dbReference type="PRINTS" id="PR00169">
    <property type="entry name" value="KCHANNEL"/>
</dbReference>
<dbReference type="OrthoDB" id="6064518at2759"/>
<dbReference type="PANTHER" id="PTHR11537:SF254">
    <property type="entry name" value="POTASSIUM VOLTAGE-GATED CHANNEL PROTEIN SHAB"/>
    <property type="match status" value="1"/>
</dbReference>
<feature type="domain" description="Ion transport" evidence="13">
    <location>
        <begin position="161"/>
        <end position="324"/>
    </location>
</feature>
<keyword evidence="3" id="KW-0633">Potassium transport</keyword>
<keyword evidence="2" id="KW-0813">Transport</keyword>
<evidence type="ECO:0000256" key="4">
    <source>
        <dbReference type="ARBA" id="ARBA00022692"/>
    </source>
</evidence>
<evidence type="ECO:0000256" key="1">
    <source>
        <dbReference type="ARBA" id="ARBA00004141"/>
    </source>
</evidence>
<feature type="transmembrane region" description="Helical" evidence="12">
    <location>
        <begin position="231"/>
        <end position="255"/>
    </location>
</feature>
<evidence type="ECO:0000256" key="7">
    <source>
        <dbReference type="ARBA" id="ARBA00022958"/>
    </source>
</evidence>
<evidence type="ECO:0000256" key="3">
    <source>
        <dbReference type="ARBA" id="ARBA00022538"/>
    </source>
</evidence>
<keyword evidence="11" id="KW-0407">Ion channel</keyword>
<dbReference type="GO" id="GO:0051260">
    <property type="term" value="P:protein homooligomerization"/>
    <property type="evidence" value="ECO:0007669"/>
    <property type="project" value="InterPro"/>
</dbReference>
<keyword evidence="10 12" id="KW-0472">Membrane</keyword>
<dbReference type="InterPro" id="IPR011333">
    <property type="entry name" value="SKP1/BTB/POZ_sf"/>
</dbReference>